<dbReference type="Pfam" id="PF01943">
    <property type="entry name" value="Polysacc_synt"/>
    <property type="match status" value="1"/>
</dbReference>
<feature type="transmembrane region" description="Helical" evidence="6">
    <location>
        <begin position="110"/>
        <end position="133"/>
    </location>
</feature>
<comment type="subcellular location">
    <subcellularLocation>
        <location evidence="1">Cell membrane</location>
        <topology evidence="1">Multi-pass membrane protein</topology>
    </subcellularLocation>
</comment>
<name>A0A0R1JBC6_9LACO</name>
<feature type="transmembrane region" description="Helical" evidence="6">
    <location>
        <begin position="41"/>
        <end position="62"/>
    </location>
</feature>
<dbReference type="EMBL" id="AZDG01000006">
    <property type="protein sequence ID" value="KRK64978.1"/>
    <property type="molecule type" value="Genomic_DNA"/>
</dbReference>
<feature type="transmembrane region" description="Helical" evidence="6">
    <location>
        <begin position="436"/>
        <end position="457"/>
    </location>
</feature>
<feature type="transmembrane region" description="Helical" evidence="6">
    <location>
        <begin position="83"/>
        <end position="104"/>
    </location>
</feature>
<evidence type="ECO:0000313" key="8">
    <source>
        <dbReference type="Proteomes" id="UP000050929"/>
    </source>
</evidence>
<accession>A0A0R1JBC6</accession>
<keyword evidence="4 6" id="KW-1133">Transmembrane helix</keyword>
<feature type="transmembrane region" description="Helical" evidence="6">
    <location>
        <begin position="411"/>
        <end position="430"/>
    </location>
</feature>
<comment type="caution">
    <text evidence="7">The sequence shown here is derived from an EMBL/GenBank/DDBJ whole genome shotgun (WGS) entry which is preliminary data.</text>
</comment>
<feature type="transmembrane region" description="Helical" evidence="6">
    <location>
        <begin position="380"/>
        <end position="399"/>
    </location>
</feature>
<dbReference type="GO" id="GO:0005886">
    <property type="term" value="C:plasma membrane"/>
    <property type="evidence" value="ECO:0007669"/>
    <property type="project" value="UniProtKB-SubCell"/>
</dbReference>
<reference evidence="7 8" key="1">
    <citation type="journal article" date="2015" name="Genome Announc.">
        <title>Expanding the biotechnology potential of lactobacilli through comparative genomics of 213 strains and associated genera.</title>
        <authorList>
            <person name="Sun Z."/>
            <person name="Harris H.M."/>
            <person name="McCann A."/>
            <person name="Guo C."/>
            <person name="Argimon S."/>
            <person name="Zhang W."/>
            <person name="Yang X."/>
            <person name="Jeffery I.B."/>
            <person name="Cooney J.C."/>
            <person name="Kagawa T.F."/>
            <person name="Liu W."/>
            <person name="Song Y."/>
            <person name="Salvetti E."/>
            <person name="Wrobel A."/>
            <person name="Rasinkangas P."/>
            <person name="Parkhill J."/>
            <person name="Rea M.C."/>
            <person name="O'Sullivan O."/>
            <person name="Ritari J."/>
            <person name="Douillard F.P."/>
            <person name="Paul Ross R."/>
            <person name="Yang R."/>
            <person name="Briner A.E."/>
            <person name="Felis G.E."/>
            <person name="de Vos W.M."/>
            <person name="Barrangou R."/>
            <person name="Klaenhammer T.R."/>
            <person name="Caufield P.W."/>
            <person name="Cui Y."/>
            <person name="Zhang H."/>
            <person name="O'Toole P.W."/>
        </authorList>
    </citation>
    <scope>NUCLEOTIDE SEQUENCE [LARGE SCALE GENOMIC DNA]</scope>
    <source>
        <strain evidence="7 8">DSM 20183</strain>
    </source>
</reference>
<feature type="transmembrane region" description="Helical" evidence="6">
    <location>
        <begin position="164"/>
        <end position="183"/>
    </location>
</feature>
<feature type="transmembrane region" description="Helical" evidence="6">
    <location>
        <begin position="140"/>
        <end position="158"/>
    </location>
</feature>
<evidence type="ECO:0000256" key="1">
    <source>
        <dbReference type="ARBA" id="ARBA00004651"/>
    </source>
</evidence>
<dbReference type="Proteomes" id="UP000050929">
    <property type="component" value="Unassembled WGS sequence"/>
</dbReference>
<feature type="transmembrane region" description="Helical" evidence="6">
    <location>
        <begin position="246"/>
        <end position="269"/>
    </location>
</feature>
<evidence type="ECO:0000256" key="5">
    <source>
        <dbReference type="ARBA" id="ARBA00023136"/>
    </source>
</evidence>
<dbReference type="PANTHER" id="PTHR30250">
    <property type="entry name" value="PST FAMILY PREDICTED COLANIC ACID TRANSPORTER"/>
    <property type="match status" value="1"/>
</dbReference>
<evidence type="ECO:0000256" key="3">
    <source>
        <dbReference type="ARBA" id="ARBA00022692"/>
    </source>
</evidence>
<dbReference type="OrthoDB" id="9815702at2"/>
<feature type="transmembrane region" description="Helical" evidence="6">
    <location>
        <begin position="204"/>
        <end position="223"/>
    </location>
</feature>
<dbReference type="InterPro" id="IPR050833">
    <property type="entry name" value="Poly_Biosynth_Transport"/>
</dbReference>
<dbReference type="AlphaFoldDB" id="A0A0R1JBC6"/>
<feature type="transmembrane region" description="Helical" evidence="6">
    <location>
        <begin position="7"/>
        <end position="29"/>
    </location>
</feature>
<feature type="transmembrane region" description="Helical" evidence="6">
    <location>
        <begin position="315"/>
        <end position="334"/>
    </location>
</feature>
<dbReference type="PANTHER" id="PTHR30250:SF11">
    <property type="entry name" value="O-ANTIGEN TRANSPORTER-RELATED"/>
    <property type="match status" value="1"/>
</dbReference>
<evidence type="ECO:0000256" key="6">
    <source>
        <dbReference type="SAM" id="Phobius"/>
    </source>
</evidence>
<proteinExistence type="predicted"/>
<gene>
    <name evidence="7" type="ORF">FC72_GL001829</name>
</gene>
<keyword evidence="8" id="KW-1185">Reference proteome</keyword>
<evidence type="ECO:0000313" key="7">
    <source>
        <dbReference type="EMBL" id="KRK64978.1"/>
    </source>
</evidence>
<dbReference type="InterPro" id="IPR002797">
    <property type="entry name" value="Polysacc_synth"/>
</dbReference>
<evidence type="ECO:0000256" key="2">
    <source>
        <dbReference type="ARBA" id="ARBA00022475"/>
    </source>
</evidence>
<dbReference type="RefSeq" id="WP_057765076.1">
    <property type="nucleotide sequence ID" value="NZ_AZDG01000006.1"/>
</dbReference>
<organism evidence="7 8">
    <name type="scientific">Companilactobacillus tucceti DSM 20183</name>
    <dbReference type="NCBI Taxonomy" id="1423811"/>
    <lineage>
        <taxon>Bacteria</taxon>
        <taxon>Bacillati</taxon>
        <taxon>Bacillota</taxon>
        <taxon>Bacilli</taxon>
        <taxon>Lactobacillales</taxon>
        <taxon>Lactobacillaceae</taxon>
        <taxon>Companilactobacillus</taxon>
    </lineage>
</organism>
<keyword evidence="5 6" id="KW-0472">Membrane</keyword>
<feature type="transmembrane region" description="Helical" evidence="6">
    <location>
        <begin position="281"/>
        <end position="303"/>
    </location>
</feature>
<keyword evidence="3 6" id="KW-0812">Transmembrane</keyword>
<evidence type="ECO:0000256" key="4">
    <source>
        <dbReference type="ARBA" id="ARBA00022989"/>
    </source>
</evidence>
<sequence>MKVIKNYLYNVSYQVFVLLVPFITIPYLARVLGPQGVGINSYTNSIIQFFILMGSLGTNLYGNRQVAFVRDNKKKLSETFYEISLVRLITFSISFLLFGVFMLLNNEFQVYYLAQAISILAAMADIAWFFMGVENFAVTVLRNIVVKISTLILIFIFVKTSNDLLTYIFIVSLSLIVGNLTLFPDLKRYIYAPDFSNINIVKHIMPSLILFVPQISTQIYVIINKTLLGIIDNVQVSGFFDQSDKIVKMILAIVTATGTVIMPHVANAFAKGQNEKTKDLLYSSFSFVSLISIPMMFGLAAIASEFVPLFFTSKFNSVIPVMMVESMVIVFIAWNNVIGTQYLFPTNQTKFYTRSVIYGIIVNLIMDVPLIMIFEAIGAAIATVLSEFAVTAYQLWYIRSQINYHRLFEDSLKFFIAGIAMFIVVFFMNIMLKHSWIMIIFEVFVGIFIYIIFLALFKTKMILKIKKLILNHTFLGE</sequence>
<dbReference type="STRING" id="1423811.FC72_GL001829"/>
<feature type="transmembrane region" description="Helical" evidence="6">
    <location>
        <begin position="355"/>
        <end position="374"/>
    </location>
</feature>
<dbReference type="PATRIC" id="fig|1423811.3.peg.1869"/>
<protein>
    <submittedName>
        <fullName evidence="7">PST family polysaccharide transporter</fullName>
    </submittedName>
</protein>
<keyword evidence="2" id="KW-1003">Cell membrane</keyword>